<evidence type="ECO:0000313" key="3">
    <source>
        <dbReference type="Proteomes" id="UP001239215"/>
    </source>
</evidence>
<comment type="caution">
    <text evidence="2">The sequence shown here is derived from an EMBL/GenBank/DDBJ whole genome shotgun (WGS) entry which is preliminary data.</text>
</comment>
<evidence type="ECO:0000313" key="2">
    <source>
        <dbReference type="EMBL" id="MDQ1106728.1"/>
    </source>
</evidence>
<dbReference type="RefSeq" id="WP_307204893.1">
    <property type="nucleotide sequence ID" value="NZ_JAUTAN010000001.1"/>
</dbReference>
<sequence>MTYGELAGAISDGDRAYTANDMGTLLKHVGERGQYSWSRPLLAWAVNETGKPSAVDVDASGSAGDPADERERWHPRIARHFDLDDE</sequence>
<protein>
    <submittedName>
        <fullName evidence="2">Uncharacterized protein</fullName>
    </submittedName>
</protein>
<gene>
    <name evidence="2" type="ORF">QE405_004012</name>
</gene>
<dbReference type="AlphaFoldDB" id="A0AAJ1U6X1"/>
<proteinExistence type="predicted"/>
<dbReference type="EMBL" id="JAUTAN010000001">
    <property type="protein sequence ID" value="MDQ1106728.1"/>
    <property type="molecule type" value="Genomic_DNA"/>
</dbReference>
<evidence type="ECO:0000256" key="1">
    <source>
        <dbReference type="SAM" id="MobiDB-lite"/>
    </source>
</evidence>
<accession>A0AAJ1U6X1</accession>
<feature type="region of interest" description="Disordered" evidence="1">
    <location>
        <begin position="55"/>
        <end position="74"/>
    </location>
</feature>
<reference evidence="2" key="1">
    <citation type="submission" date="2023-07" db="EMBL/GenBank/DDBJ databases">
        <title>Functional and genomic diversity of the sorghum phyllosphere microbiome.</title>
        <authorList>
            <person name="Shade A."/>
        </authorList>
    </citation>
    <scope>NUCLEOTIDE SEQUENCE</scope>
    <source>
        <strain evidence="2">SORGH_AS_1067</strain>
    </source>
</reference>
<organism evidence="2 3">
    <name type="scientific">Nocardioides zeae</name>
    <dbReference type="NCBI Taxonomy" id="1457234"/>
    <lineage>
        <taxon>Bacteria</taxon>
        <taxon>Bacillati</taxon>
        <taxon>Actinomycetota</taxon>
        <taxon>Actinomycetes</taxon>
        <taxon>Propionibacteriales</taxon>
        <taxon>Nocardioidaceae</taxon>
        <taxon>Nocardioides</taxon>
    </lineage>
</organism>
<name>A0AAJ1U6X1_9ACTN</name>
<dbReference type="Proteomes" id="UP001239215">
    <property type="component" value="Unassembled WGS sequence"/>
</dbReference>